<proteinExistence type="predicted"/>
<name>A0A8J5TJ42_HOMAM</name>
<sequence>MMILMWFNNEGLDTMITSSDLNSLDLSGMSSLEAELDLKSFEPLFDPLEKLEDMDVTEDHSAEDLNVVNSWMNMSSMNNYNLDIENSVMVNPSAVLPTTLPSRNARQEPSSTMSTCTAISSTTAPTLFIKTEPQQAATTTTSVQTPQSHAASGTTVTTQVTVMRPQTTVGQTVRQQNSMVSAQSSTHSPSQPTIVTRPTLATSQMVVQTQRTAPQQLTLASTAATTTTPTTTPIITARTTTPHTILSNRYKNTGKPRKDLRPEERVFPKPAYSYSCLIALALKNSTTGSLPVSEIYSFMCEHFPYFRTAPNGWKNSVRHNLSLNKCFEKIEKPVVAGSNQRKGCLWALNPAKAHKMDEEVQKWSKKDLQGIKDAMAYPEVLEALERGEMKFESNGGVSSCSEDEDEDEEVDPLAVDTPTTPTVGTVKILNPLTSPTIVTSNQRGPQAVVSNQQQHIRQSVQNGRTSLSSSVAQSASTHTNARTTFTTQSLKRNSVTSEEPEYILPDSTMTEISLQSNGALVDDLGNEIKIEGESSIHASPSTRGLVVRKLPGVTPLRSATVRANYVYTPTISSPHQQHTLNRLVLTNGKLS</sequence>
<dbReference type="GO" id="GO:0000976">
    <property type="term" value="F:transcription cis-regulatory region binding"/>
    <property type="evidence" value="ECO:0007669"/>
    <property type="project" value="TreeGrafter"/>
</dbReference>
<keyword evidence="4" id="KW-0804">Transcription</keyword>
<dbReference type="PRINTS" id="PR00053">
    <property type="entry name" value="FORKHEAD"/>
</dbReference>
<feature type="domain" description="Fork-head" evidence="8">
    <location>
        <begin position="269"/>
        <end position="367"/>
    </location>
</feature>
<evidence type="ECO:0000256" key="2">
    <source>
        <dbReference type="ARBA" id="ARBA00023015"/>
    </source>
</evidence>
<dbReference type="SMART" id="SM00339">
    <property type="entry name" value="FH"/>
    <property type="match status" value="1"/>
</dbReference>
<dbReference type="InterPro" id="IPR036388">
    <property type="entry name" value="WH-like_DNA-bd_sf"/>
</dbReference>
<dbReference type="InterPro" id="IPR036390">
    <property type="entry name" value="WH_DNA-bd_sf"/>
</dbReference>
<evidence type="ECO:0000256" key="6">
    <source>
        <dbReference type="PROSITE-ProRule" id="PRU00089"/>
    </source>
</evidence>
<dbReference type="Gene3D" id="1.10.10.10">
    <property type="entry name" value="Winged helix-like DNA-binding domain superfamily/Winged helix DNA-binding domain"/>
    <property type="match status" value="1"/>
</dbReference>
<dbReference type="GO" id="GO:0005634">
    <property type="term" value="C:nucleus"/>
    <property type="evidence" value="ECO:0007669"/>
    <property type="project" value="UniProtKB-SubCell"/>
</dbReference>
<comment type="subcellular location">
    <subcellularLocation>
        <location evidence="6">Nucleus</location>
    </subcellularLocation>
</comment>
<evidence type="ECO:0000259" key="8">
    <source>
        <dbReference type="PROSITE" id="PS50039"/>
    </source>
</evidence>
<evidence type="ECO:0000256" key="7">
    <source>
        <dbReference type="SAM" id="MobiDB-lite"/>
    </source>
</evidence>
<keyword evidence="5 6" id="KW-0539">Nucleus</keyword>
<dbReference type="SUPFAM" id="SSF46785">
    <property type="entry name" value="Winged helix' DNA-binding domain"/>
    <property type="match status" value="1"/>
</dbReference>
<feature type="region of interest" description="Disordered" evidence="7">
    <location>
        <begin position="473"/>
        <end position="498"/>
    </location>
</feature>
<accession>A0A8J5TJ42</accession>
<evidence type="ECO:0000256" key="5">
    <source>
        <dbReference type="ARBA" id="ARBA00023242"/>
    </source>
</evidence>
<dbReference type="InterPro" id="IPR049624">
    <property type="entry name" value="FOXN1_4"/>
</dbReference>
<evidence type="ECO:0000313" key="9">
    <source>
        <dbReference type="EMBL" id="KAG7175891.1"/>
    </source>
</evidence>
<evidence type="ECO:0000313" key="10">
    <source>
        <dbReference type="Proteomes" id="UP000747542"/>
    </source>
</evidence>
<evidence type="ECO:0000256" key="3">
    <source>
        <dbReference type="ARBA" id="ARBA00023125"/>
    </source>
</evidence>
<keyword evidence="10" id="KW-1185">Reference proteome</keyword>
<feature type="DNA-binding region" description="Fork-head" evidence="6">
    <location>
        <begin position="269"/>
        <end position="367"/>
    </location>
</feature>
<dbReference type="PROSITE" id="PS00658">
    <property type="entry name" value="FORK_HEAD_2"/>
    <property type="match status" value="1"/>
</dbReference>
<keyword evidence="3 6" id="KW-0238">DNA-binding</keyword>
<gene>
    <name evidence="9" type="primary">Foxn4-L</name>
    <name evidence="9" type="ORF">Hamer_G009927</name>
</gene>
<dbReference type="PANTHER" id="PTHR46721">
    <property type="entry name" value="FORKHEAD BOX PROTEIN N1"/>
    <property type="match status" value="1"/>
</dbReference>
<evidence type="ECO:0000256" key="4">
    <source>
        <dbReference type="ARBA" id="ARBA00023163"/>
    </source>
</evidence>
<keyword evidence="2" id="KW-0805">Transcription regulation</keyword>
<reference evidence="9" key="1">
    <citation type="journal article" date="2021" name="Sci. Adv.">
        <title>The American lobster genome reveals insights on longevity, neural, and immune adaptations.</title>
        <authorList>
            <person name="Polinski J.M."/>
            <person name="Zimin A.V."/>
            <person name="Clark K.F."/>
            <person name="Kohn A.B."/>
            <person name="Sadowski N."/>
            <person name="Timp W."/>
            <person name="Ptitsyn A."/>
            <person name="Khanna P."/>
            <person name="Romanova D.Y."/>
            <person name="Williams P."/>
            <person name="Greenwood S.J."/>
            <person name="Moroz L.L."/>
            <person name="Walt D.R."/>
            <person name="Bodnar A.G."/>
        </authorList>
    </citation>
    <scope>NUCLEOTIDE SEQUENCE</scope>
    <source>
        <strain evidence="9">GMGI-L3</strain>
    </source>
</reference>
<feature type="compositionally biased region" description="Polar residues" evidence="7">
    <location>
        <begin position="477"/>
        <end position="497"/>
    </location>
</feature>
<dbReference type="PANTHER" id="PTHR46721:SF3">
    <property type="entry name" value="FORKHEAD BOX N1"/>
    <property type="match status" value="1"/>
</dbReference>
<dbReference type="Pfam" id="PF00250">
    <property type="entry name" value="Forkhead"/>
    <property type="match status" value="1"/>
</dbReference>
<keyword evidence="1" id="KW-0217">Developmental protein</keyword>
<protein>
    <submittedName>
        <fullName evidence="9">Forkhead box protein N4-like</fullName>
    </submittedName>
</protein>
<dbReference type="AlphaFoldDB" id="A0A8J5TJ42"/>
<evidence type="ECO:0000256" key="1">
    <source>
        <dbReference type="ARBA" id="ARBA00022473"/>
    </source>
</evidence>
<dbReference type="EMBL" id="JAHLQT010004633">
    <property type="protein sequence ID" value="KAG7175891.1"/>
    <property type="molecule type" value="Genomic_DNA"/>
</dbReference>
<dbReference type="GO" id="GO:0000981">
    <property type="term" value="F:DNA-binding transcription factor activity, RNA polymerase II-specific"/>
    <property type="evidence" value="ECO:0007669"/>
    <property type="project" value="TreeGrafter"/>
</dbReference>
<comment type="caution">
    <text evidence="9">The sequence shown here is derived from an EMBL/GenBank/DDBJ whole genome shotgun (WGS) entry which is preliminary data.</text>
</comment>
<dbReference type="Proteomes" id="UP000747542">
    <property type="component" value="Unassembled WGS sequence"/>
</dbReference>
<dbReference type="PROSITE" id="PS50039">
    <property type="entry name" value="FORK_HEAD_3"/>
    <property type="match status" value="1"/>
</dbReference>
<dbReference type="InterPro" id="IPR001766">
    <property type="entry name" value="Fork_head_dom"/>
</dbReference>
<organism evidence="9 10">
    <name type="scientific">Homarus americanus</name>
    <name type="common">American lobster</name>
    <dbReference type="NCBI Taxonomy" id="6706"/>
    <lineage>
        <taxon>Eukaryota</taxon>
        <taxon>Metazoa</taxon>
        <taxon>Ecdysozoa</taxon>
        <taxon>Arthropoda</taxon>
        <taxon>Crustacea</taxon>
        <taxon>Multicrustacea</taxon>
        <taxon>Malacostraca</taxon>
        <taxon>Eumalacostraca</taxon>
        <taxon>Eucarida</taxon>
        <taxon>Decapoda</taxon>
        <taxon>Pleocyemata</taxon>
        <taxon>Astacidea</taxon>
        <taxon>Nephropoidea</taxon>
        <taxon>Nephropidae</taxon>
        <taxon>Homarus</taxon>
    </lineage>
</organism>
<dbReference type="InterPro" id="IPR030456">
    <property type="entry name" value="TF_fork_head_CS_2"/>
</dbReference>
<dbReference type="CDD" id="cd20030">
    <property type="entry name" value="FH_FOXN1-like"/>
    <property type="match status" value="1"/>
</dbReference>